<gene>
    <name evidence="2" type="ORF">Vbra_15829</name>
</gene>
<dbReference type="Proteomes" id="UP000041254">
    <property type="component" value="Unassembled WGS sequence"/>
</dbReference>
<organism evidence="2 3">
    <name type="scientific">Vitrella brassicaformis (strain CCMP3155)</name>
    <dbReference type="NCBI Taxonomy" id="1169540"/>
    <lineage>
        <taxon>Eukaryota</taxon>
        <taxon>Sar</taxon>
        <taxon>Alveolata</taxon>
        <taxon>Colpodellida</taxon>
        <taxon>Vitrellaceae</taxon>
        <taxon>Vitrella</taxon>
    </lineage>
</organism>
<evidence type="ECO:0000313" key="3">
    <source>
        <dbReference type="Proteomes" id="UP000041254"/>
    </source>
</evidence>
<keyword evidence="3" id="KW-1185">Reference proteome</keyword>
<dbReference type="InParanoid" id="A0A0G4FP56"/>
<proteinExistence type="predicted"/>
<dbReference type="Gene3D" id="1.25.40.20">
    <property type="entry name" value="Ankyrin repeat-containing domain"/>
    <property type="match status" value="1"/>
</dbReference>
<dbReference type="InterPro" id="IPR036770">
    <property type="entry name" value="Ankyrin_rpt-contain_sf"/>
</dbReference>
<feature type="region of interest" description="Disordered" evidence="1">
    <location>
        <begin position="475"/>
        <end position="503"/>
    </location>
</feature>
<dbReference type="SUPFAM" id="SSF48403">
    <property type="entry name" value="Ankyrin repeat"/>
    <property type="match status" value="1"/>
</dbReference>
<dbReference type="InterPro" id="IPR002110">
    <property type="entry name" value="Ankyrin_rpt"/>
</dbReference>
<evidence type="ECO:0000313" key="2">
    <source>
        <dbReference type="EMBL" id="CEM15607.1"/>
    </source>
</evidence>
<dbReference type="SMART" id="SM00248">
    <property type="entry name" value="ANK"/>
    <property type="match status" value="2"/>
</dbReference>
<name>A0A0G4FP56_VITBC</name>
<accession>A0A0G4FP56</accession>
<reference evidence="2 3" key="1">
    <citation type="submission" date="2014-11" db="EMBL/GenBank/DDBJ databases">
        <authorList>
            <person name="Zhu J."/>
            <person name="Qi W."/>
            <person name="Song R."/>
        </authorList>
    </citation>
    <scope>NUCLEOTIDE SEQUENCE [LARGE SCALE GENOMIC DNA]</scope>
</reference>
<protein>
    <submittedName>
        <fullName evidence="2">Uncharacterized protein</fullName>
    </submittedName>
</protein>
<dbReference type="VEuPathDB" id="CryptoDB:Vbra_15829"/>
<dbReference type="PhylomeDB" id="A0A0G4FP56"/>
<sequence length="612" mass="68155">MDSNEAGGAVPVGCIGVDDLEAVVPRTTNEATKELVWRTLRRSFTSKRQVTRLIKQGADPHVKPRLRRKGSFSRGRKYSMLVLCIDDRSDYTIQTIETGYCPVALPRWPRGLQRGILNALIDGGRGSDATEVFEWTTPTWMAVASGNTDAFRLLVWRLDLSVVYVPEVMELPRPLRPPPTEYQKRLLLTYRTLIQHSSSEFATDQAHRLGRQLVGAAAERAQGQYTPEFINGYLDLMTQYGVDVTPAGDGLSDTPLHLSAQYGSPYVADYLCREVPDVEDINRPCGHHTATPLYLAAEELVSQSRQLRRRGTNKEECRVKIKNYTLIVHSLLRAGADISMIGAYPVLGLVRRQRVLKEYVKVLNKLRYDVMVAINGALRPHRALAVLLTHLLPVAPHHDGAHPHPAPSGMSFGDNEAESIAWHIAAMCWDKREAYDALSAVKLRAHSVLGGRLHAAMRQFIVSAVTQAASNNEVVGGTRPVQQQQQQQDTEGEDEQGAKRSKVSVPPLQCFALADGADSRPPHVVSKPRRLGLREVVHRARLDEVAMYQLEGVEKGFNTHLGDCDCLFEWQHLGYIDRSGDFQPLSAEPFNDLDGGAVGSSEAEWWWSWQVG</sequence>
<dbReference type="EMBL" id="CDMY01000466">
    <property type="protein sequence ID" value="CEM15607.1"/>
    <property type="molecule type" value="Genomic_DNA"/>
</dbReference>
<evidence type="ECO:0000256" key="1">
    <source>
        <dbReference type="SAM" id="MobiDB-lite"/>
    </source>
</evidence>
<dbReference type="AlphaFoldDB" id="A0A0G4FP56"/>